<keyword evidence="3" id="KW-1185">Reference proteome</keyword>
<comment type="caution">
    <text evidence="2">The sequence shown here is derived from an EMBL/GenBank/DDBJ whole genome shotgun (WGS) entry which is preliminary data.</text>
</comment>
<accession>A0ABD3B1Z4</accession>
<evidence type="ECO:0000313" key="3">
    <source>
        <dbReference type="Proteomes" id="UP001630127"/>
    </source>
</evidence>
<dbReference type="PANTHER" id="PTHR37261">
    <property type="entry name" value="40S RIBOSOMAL PROTEIN S27"/>
    <property type="match status" value="1"/>
</dbReference>
<name>A0ABD3B1Z4_9GENT</name>
<gene>
    <name evidence="2" type="ORF">ACH5RR_000812</name>
</gene>
<protein>
    <submittedName>
        <fullName evidence="2">Uncharacterized protein</fullName>
    </submittedName>
</protein>
<dbReference type="AlphaFoldDB" id="A0ABD3B1Z4"/>
<organism evidence="2 3">
    <name type="scientific">Cinchona calisaya</name>
    <dbReference type="NCBI Taxonomy" id="153742"/>
    <lineage>
        <taxon>Eukaryota</taxon>
        <taxon>Viridiplantae</taxon>
        <taxon>Streptophyta</taxon>
        <taxon>Embryophyta</taxon>
        <taxon>Tracheophyta</taxon>
        <taxon>Spermatophyta</taxon>
        <taxon>Magnoliopsida</taxon>
        <taxon>eudicotyledons</taxon>
        <taxon>Gunneridae</taxon>
        <taxon>Pentapetalae</taxon>
        <taxon>asterids</taxon>
        <taxon>lamiids</taxon>
        <taxon>Gentianales</taxon>
        <taxon>Rubiaceae</taxon>
        <taxon>Cinchonoideae</taxon>
        <taxon>Cinchoneae</taxon>
        <taxon>Cinchona</taxon>
    </lineage>
</organism>
<dbReference type="PANTHER" id="PTHR37261:SF1">
    <property type="entry name" value="40S RIBOSOMAL PROTEIN S27"/>
    <property type="match status" value="1"/>
</dbReference>
<proteinExistence type="predicted"/>
<dbReference type="Proteomes" id="UP001630127">
    <property type="component" value="Unassembled WGS sequence"/>
</dbReference>
<feature type="compositionally biased region" description="Low complexity" evidence="1">
    <location>
        <begin position="44"/>
        <end position="53"/>
    </location>
</feature>
<dbReference type="EMBL" id="JBJUIK010000001">
    <property type="protein sequence ID" value="KAL3537446.1"/>
    <property type="molecule type" value="Genomic_DNA"/>
</dbReference>
<sequence length="852" mass="92867">METTPSVLGNFHNGLWSSETTWIIASGSLKNSVVFDSSEDSPVDSDPSPKSAPLILKPPAPDSSPCEIKLYFSQKYDIRQIYVRSTACVYEVYYTQPQHNDNEYLCTVRCSIAERDEQVLRAVNVEEVSVESKRHAAVELIEEETGREENNAPSEDDWVEVKVLDPSLLENGVRSLSNKKNPNTGGHIQDYYEATAEISDSDPCTSLTIRFLSLQNKGCVYIDEVYAFANPVGSIDSENQAPPVNGSAGSSLMSMLVPTLLQLSKSSISPIQREYASDKLGKGNKVESLTKLTDLSDVSAGFDQGSKLNADQQCVKLKQVDTSRVESVKSELHNENQNRDRSHDAVIKNDAPYAHIEKVLEQLVSRVSKIEEVCLRFEENMLKPINSMEMKIQQLEQQLESLTKNSQYSGIPPGTRISAPSFSCASNSSSFHNDGSDCQPCRGPELERKEFTSDALASPPDGMSKSVNAPRFLPSLVVTAPEFPAGDDELGDDVLEPCNENNQVDEVSKSLKDSPQDEVRKIDDILAAALSNFLSSSSDFCYKYKQAPISSCDTSKIISNEAPSENVEILKGKVHEFTASVNANEEPPKYTQILTVTAPEFSSEENGGEEDSGDTQFPFTEASKFAGKKSHYDNEVSLCGTESGISPDTSDSSQCIQNKFAHEALSDSNNLVSSGSANGNSITPDDILSEAAAHVQYQSFQESTDVCVTTDEIGQKECSVVSSPEKKDVLEEYFVYNTNTGSNRVSTAAGTTRCIAAGGPYKDILQNVSESSTASLIDFSLPILDVKFTSHENSSTHSSLEAFWSDLPDLNLEANSLGKSGGGFESATETNFSDIDDGKMMHPLTSKSLLVD</sequence>
<evidence type="ECO:0000313" key="2">
    <source>
        <dbReference type="EMBL" id="KAL3537446.1"/>
    </source>
</evidence>
<evidence type="ECO:0000256" key="1">
    <source>
        <dbReference type="SAM" id="MobiDB-lite"/>
    </source>
</evidence>
<reference evidence="2 3" key="1">
    <citation type="submission" date="2024-11" db="EMBL/GenBank/DDBJ databases">
        <title>A near-complete genome assembly of Cinchona calisaya.</title>
        <authorList>
            <person name="Lian D.C."/>
            <person name="Zhao X.W."/>
            <person name="Wei L."/>
        </authorList>
    </citation>
    <scope>NUCLEOTIDE SEQUENCE [LARGE SCALE GENOMIC DNA]</scope>
    <source>
        <tissue evidence="2">Nenye</tissue>
    </source>
</reference>
<feature type="region of interest" description="Disordered" evidence="1">
    <location>
        <begin position="36"/>
        <end position="59"/>
    </location>
</feature>